<reference evidence="3 4" key="1">
    <citation type="submission" date="2022-11" db="EMBL/GenBank/DDBJ databases">
        <title>Study of microbial diversity in lake waters.</title>
        <authorList>
            <person name="Zhang J."/>
        </authorList>
    </citation>
    <scope>NUCLEOTIDE SEQUENCE [LARGE SCALE GENOMIC DNA]</scope>
    <source>
        <strain evidence="3 4">DT12</strain>
    </source>
</reference>
<dbReference type="EMBL" id="JAPMLT010000005">
    <property type="protein sequence ID" value="MCX7570521.1"/>
    <property type="molecule type" value="Genomic_DNA"/>
</dbReference>
<evidence type="ECO:0000313" key="4">
    <source>
        <dbReference type="Proteomes" id="UP001208017"/>
    </source>
</evidence>
<evidence type="ECO:0000256" key="1">
    <source>
        <dbReference type="SAM" id="Phobius"/>
    </source>
</evidence>
<keyword evidence="1" id="KW-1133">Transmembrane helix</keyword>
<organism evidence="3 4">
    <name type="scientific">Tumebacillus lacus</name>
    <dbReference type="NCBI Taxonomy" id="2995335"/>
    <lineage>
        <taxon>Bacteria</taxon>
        <taxon>Bacillati</taxon>
        <taxon>Bacillota</taxon>
        <taxon>Bacilli</taxon>
        <taxon>Bacillales</taxon>
        <taxon>Alicyclobacillaceae</taxon>
        <taxon>Tumebacillus</taxon>
    </lineage>
</organism>
<proteinExistence type="predicted"/>
<evidence type="ECO:0000313" key="3">
    <source>
        <dbReference type="EMBL" id="MCX7570521.1"/>
    </source>
</evidence>
<dbReference type="Proteomes" id="UP001208017">
    <property type="component" value="Unassembled WGS sequence"/>
</dbReference>
<comment type="caution">
    <text evidence="3">The sequence shown here is derived from an EMBL/GenBank/DDBJ whole genome shotgun (WGS) entry which is preliminary data.</text>
</comment>
<keyword evidence="4" id="KW-1185">Reference proteome</keyword>
<dbReference type="InterPro" id="IPR025241">
    <property type="entry name" value="DUF4190"/>
</dbReference>
<gene>
    <name evidence="3" type="ORF">OS242_11160</name>
</gene>
<protein>
    <submittedName>
        <fullName evidence="3">DUF4190 domain-containing protein</fullName>
    </submittedName>
</protein>
<evidence type="ECO:0000259" key="2">
    <source>
        <dbReference type="Pfam" id="PF13828"/>
    </source>
</evidence>
<feature type="transmembrane region" description="Helical" evidence="1">
    <location>
        <begin position="60"/>
        <end position="81"/>
    </location>
</feature>
<dbReference type="Pfam" id="PF13828">
    <property type="entry name" value="DUF4190"/>
    <property type="match status" value="1"/>
</dbReference>
<feature type="domain" description="DUF4190" evidence="2">
    <location>
        <begin position="1"/>
        <end position="72"/>
    </location>
</feature>
<accession>A0ABT3X247</accession>
<sequence>MAMASLSMGVITLLTSFVPFLNFLSLVMGPFGIVLGFLAIRRIKQSKKPLKGSGVALTGLLLSVAGTALALLILLLLWAAAGQ</sequence>
<keyword evidence="1" id="KW-0812">Transmembrane</keyword>
<name>A0ABT3X247_9BACL</name>
<keyword evidence="1" id="KW-0472">Membrane</keyword>
<feature type="transmembrane region" description="Helical" evidence="1">
    <location>
        <begin position="20"/>
        <end position="40"/>
    </location>
</feature>
<dbReference type="RefSeq" id="WP_267151773.1">
    <property type="nucleotide sequence ID" value="NZ_JAPMLT010000005.1"/>
</dbReference>